<feature type="compositionally biased region" description="Pro residues" evidence="1">
    <location>
        <begin position="229"/>
        <end position="240"/>
    </location>
</feature>
<keyword evidence="3" id="KW-1185">Reference proteome</keyword>
<feature type="region of interest" description="Disordered" evidence="1">
    <location>
        <begin position="221"/>
        <end position="240"/>
    </location>
</feature>
<evidence type="ECO:0000313" key="2">
    <source>
        <dbReference type="EMBL" id="TLD68504.1"/>
    </source>
</evidence>
<name>A0A5R8K826_9BACT</name>
<sequence length="240" mass="25957">MATSTLEYLRRESYVPLWTANAGFNQAVTKLATLTSNIASLGDLQRTARAGQRLSKENLSEQMIVATLAVSGIVAAYAHEAGNIPLRERFGFPRTYLASLKDGERSAAALNLYTEAAALFADQTTTPPPAGQPSLAGFGMTAALLSAMESAVTQYDLMKDAPRGAQVSISQSTDAVEAAFKKLDDHFEWSLDKLMQQFVIAEPVFFQGYRNARAILDIGVRHDPDEEPNPTPPLTPPPTP</sequence>
<accession>A0A5R8K826</accession>
<dbReference type="OrthoDB" id="1325392at2"/>
<evidence type="ECO:0000313" key="3">
    <source>
        <dbReference type="Proteomes" id="UP000306196"/>
    </source>
</evidence>
<dbReference type="AlphaFoldDB" id="A0A5R8K826"/>
<comment type="caution">
    <text evidence="2">The sequence shown here is derived from an EMBL/GenBank/DDBJ whole genome shotgun (WGS) entry which is preliminary data.</text>
</comment>
<gene>
    <name evidence="2" type="ORF">FEM03_22105</name>
</gene>
<proteinExistence type="predicted"/>
<dbReference type="Proteomes" id="UP000306196">
    <property type="component" value="Unassembled WGS sequence"/>
</dbReference>
<organism evidence="2 3">
    <name type="scientific">Phragmitibacter flavus</name>
    <dbReference type="NCBI Taxonomy" id="2576071"/>
    <lineage>
        <taxon>Bacteria</taxon>
        <taxon>Pseudomonadati</taxon>
        <taxon>Verrucomicrobiota</taxon>
        <taxon>Verrucomicrobiia</taxon>
        <taxon>Verrucomicrobiales</taxon>
        <taxon>Verrucomicrobiaceae</taxon>
        <taxon>Phragmitibacter</taxon>
    </lineage>
</organism>
<reference evidence="2 3" key="1">
    <citation type="submission" date="2019-05" db="EMBL/GenBank/DDBJ databases">
        <title>Verrucobacter flavum gen. nov., sp. nov. a new member of the family Verrucomicrobiaceae.</title>
        <authorList>
            <person name="Szuroczki S."/>
            <person name="Abbaszade G."/>
            <person name="Szabo A."/>
            <person name="Felfoldi T."/>
            <person name="Schumann P."/>
            <person name="Boka K."/>
            <person name="Keki Z."/>
            <person name="Toumi M."/>
            <person name="Toth E."/>
        </authorList>
    </citation>
    <scope>NUCLEOTIDE SEQUENCE [LARGE SCALE GENOMIC DNA]</scope>
    <source>
        <strain evidence="2 3">MG-N-17</strain>
    </source>
</reference>
<dbReference type="EMBL" id="VAUV01000023">
    <property type="protein sequence ID" value="TLD68504.1"/>
    <property type="molecule type" value="Genomic_DNA"/>
</dbReference>
<evidence type="ECO:0000256" key="1">
    <source>
        <dbReference type="SAM" id="MobiDB-lite"/>
    </source>
</evidence>
<dbReference type="RefSeq" id="WP_138088493.1">
    <property type="nucleotide sequence ID" value="NZ_VAUV01000023.1"/>
</dbReference>
<protein>
    <submittedName>
        <fullName evidence="2">Uncharacterized protein</fullName>
    </submittedName>
</protein>